<reference evidence="2 3" key="1">
    <citation type="journal article" date="2014" name="PLoS ONE">
        <title>Genome Information of Methylobacterium oryzae, a Plant-Probiotic Methylotroph in the Phyllosphere.</title>
        <authorList>
            <person name="Kwak M.J."/>
            <person name="Jeong H."/>
            <person name="Madhaiyan M."/>
            <person name="Lee Y."/>
            <person name="Sa T.M."/>
            <person name="Oh T.K."/>
            <person name="Kim J.F."/>
        </authorList>
    </citation>
    <scope>NUCLEOTIDE SEQUENCE [LARGE SCALE GENOMIC DNA]</scope>
    <source>
        <strain evidence="2 3">CBMB20</strain>
    </source>
</reference>
<organism evidence="2 3">
    <name type="scientific">Methylobacterium oryzae CBMB20</name>
    <dbReference type="NCBI Taxonomy" id="693986"/>
    <lineage>
        <taxon>Bacteria</taxon>
        <taxon>Pseudomonadati</taxon>
        <taxon>Pseudomonadota</taxon>
        <taxon>Alphaproteobacteria</taxon>
        <taxon>Hyphomicrobiales</taxon>
        <taxon>Methylobacteriaceae</taxon>
        <taxon>Methylobacterium</taxon>
    </lineage>
</organism>
<feature type="coiled-coil region" evidence="1">
    <location>
        <begin position="5"/>
        <end position="32"/>
    </location>
</feature>
<keyword evidence="3" id="KW-1185">Reference proteome</keyword>
<evidence type="ECO:0000256" key="1">
    <source>
        <dbReference type="SAM" id="Coils"/>
    </source>
</evidence>
<gene>
    <name evidence="2" type="ORF">MOC_2016</name>
</gene>
<dbReference type="InterPro" id="IPR036390">
    <property type="entry name" value="WH_DNA-bd_sf"/>
</dbReference>
<dbReference type="Proteomes" id="UP000029492">
    <property type="component" value="Chromosome"/>
</dbReference>
<keyword evidence="1" id="KW-0175">Coiled coil</keyword>
<evidence type="ECO:0000313" key="2">
    <source>
        <dbReference type="EMBL" id="AIQ89771.1"/>
    </source>
</evidence>
<dbReference type="SUPFAM" id="SSF46785">
    <property type="entry name" value="Winged helix' DNA-binding domain"/>
    <property type="match status" value="1"/>
</dbReference>
<protein>
    <submittedName>
        <fullName evidence="2">Protein of unassigned function</fullName>
    </submittedName>
</protein>
<accession>A0A089NPB1</accession>
<name>A0A089NPB1_9HYPH</name>
<evidence type="ECO:0000313" key="3">
    <source>
        <dbReference type="Proteomes" id="UP000029492"/>
    </source>
</evidence>
<dbReference type="AlphaFoldDB" id="A0A089NPB1"/>
<dbReference type="KEGG" id="mor:MOC_2016"/>
<dbReference type="EMBL" id="CP003811">
    <property type="protein sequence ID" value="AIQ89771.1"/>
    <property type="molecule type" value="Genomic_DNA"/>
</dbReference>
<dbReference type="HOGENOM" id="CLU_1813560_0_0_5"/>
<proteinExistence type="predicted"/>
<sequence length="142" mass="16134">MLSQVEEVEAELEKARQEFAAIESAAKTLGANLSFDLDAEAEPRAQFSKLYKYGDVSIKQAARLTLAEFRGGLTSHDLFSRLNRRYFEDRLERTSFSPQLSRLKADGEVVSEQGGWVLTEKGREIMAQGRILPYRDEPDMEE</sequence>